<dbReference type="Gene3D" id="3.90.1150.10">
    <property type="entry name" value="Aspartate Aminotransferase, domain 1"/>
    <property type="match status" value="1"/>
</dbReference>
<dbReference type="PANTHER" id="PTHR43586">
    <property type="entry name" value="CYSTEINE DESULFURASE"/>
    <property type="match status" value="1"/>
</dbReference>
<dbReference type="Pfam" id="PF00266">
    <property type="entry name" value="Aminotran_5"/>
    <property type="match status" value="1"/>
</dbReference>
<keyword evidence="3" id="KW-0808">Transferase</keyword>
<dbReference type="InterPro" id="IPR000192">
    <property type="entry name" value="Aminotrans_V_dom"/>
</dbReference>
<gene>
    <name evidence="3" type="primary">csd_2</name>
    <name evidence="3" type="ORF">Poly21_33930</name>
</gene>
<dbReference type="EMBL" id="SJPU01000002">
    <property type="protein sequence ID" value="TWU16188.1"/>
    <property type="molecule type" value="Genomic_DNA"/>
</dbReference>
<protein>
    <submittedName>
        <fullName evidence="3">Cysteine desulfurase</fullName>
        <ecNumber evidence="3">2.8.1.7</ecNumber>
    </submittedName>
</protein>
<accession>A0A5C6BW30</accession>
<dbReference type="PANTHER" id="PTHR43586:SF4">
    <property type="entry name" value="ISOPENICILLIN N EPIMERASE"/>
    <property type="match status" value="1"/>
</dbReference>
<evidence type="ECO:0000259" key="2">
    <source>
        <dbReference type="Pfam" id="PF00266"/>
    </source>
</evidence>
<dbReference type="OrthoDB" id="9804366at2"/>
<keyword evidence="1" id="KW-0663">Pyridoxal phosphate</keyword>
<feature type="domain" description="Aminotransferase class V" evidence="2">
    <location>
        <begin position="4"/>
        <end position="379"/>
    </location>
</feature>
<proteinExistence type="predicted"/>
<organism evidence="3 4">
    <name type="scientific">Allorhodopirellula heiligendammensis</name>
    <dbReference type="NCBI Taxonomy" id="2714739"/>
    <lineage>
        <taxon>Bacteria</taxon>
        <taxon>Pseudomonadati</taxon>
        <taxon>Planctomycetota</taxon>
        <taxon>Planctomycetia</taxon>
        <taxon>Pirellulales</taxon>
        <taxon>Pirellulaceae</taxon>
        <taxon>Allorhodopirellula</taxon>
    </lineage>
</organism>
<keyword evidence="4" id="KW-1185">Reference proteome</keyword>
<dbReference type="RefSeq" id="WP_146407891.1">
    <property type="nucleotide sequence ID" value="NZ_SJPU01000002.1"/>
</dbReference>
<reference evidence="3 4" key="1">
    <citation type="journal article" date="2020" name="Antonie Van Leeuwenhoek">
        <title>Rhodopirellula heiligendammensis sp. nov., Rhodopirellula pilleata sp. nov., and Rhodopirellula solitaria sp. nov. isolated from natural or artificial marine surfaces in Northern Germany and California, USA, and emended description of the genus Rhodopirellula.</title>
        <authorList>
            <person name="Kallscheuer N."/>
            <person name="Wiegand S."/>
            <person name="Jogler M."/>
            <person name="Boedeker C."/>
            <person name="Peeters S.H."/>
            <person name="Rast P."/>
            <person name="Heuer A."/>
            <person name="Jetten M.S.M."/>
            <person name="Rohde M."/>
            <person name="Jogler C."/>
        </authorList>
    </citation>
    <scope>NUCLEOTIDE SEQUENCE [LARGE SCALE GENOMIC DNA]</scope>
    <source>
        <strain evidence="3 4">Poly21</strain>
    </source>
</reference>
<dbReference type="Gene3D" id="3.40.640.10">
    <property type="entry name" value="Type I PLP-dependent aspartate aminotransferase-like (Major domain)"/>
    <property type="match status" value="1"/>
</dbReference>
<evidence type="ECO:0000313" key="4">
    <source>
        <dbReference type="Proteomes" id="UP000319908"/>
    </source>
</evidence>
<dbReference type="Proteomes" id="UP000319908">
    <property type="component" value="Unassembled WGS sequence"/>
</dbReference>
<evidence type="ECO:0000313" key="3">
    <source>
        <dbReference type="EMBL" id="TWU16188.1"/>
    </source>
</evidence>
<name>A0A5C6BW30_9BACT</name>
<dbReference type="EC" id="2.8.1.7" evidence="3"/>
<dbReference type="GO" id="GO:0031071">
    <property type="term" value="F:cysteine desulfurase activity"/>
    <property type="evidence" value="ECO:0007669"/>
    <property type="project" value="UniProtKB-EC"/>
</dbReference>
<comment type="caution">
    <text evidence="3">The sequence shown here is derived from an EMBL/GenBank/DDBJ whole genome shotgun (WGS) entry which is preliminary data.</text>
</comment>
<dbReference type="InterPro" id="IPR015422">
    <property type="entry name" value="PyrdxlP-dep_Trfase_small"/>
</dbReference>
<sequence>MTRIYLDHASTSWPKAPGVIEAMADYMRDWGANASRGNYTAARHAVSIRERVRRRLADRMGASASECVSFHSGCTAALNAAIHGLIPGIVGRDHHVITTAAEHNSVLRPLIRATAHAGAQLEIVACNDDGDLDVDALSDAMQDRTRMVALTDASNVTGIRYRVAEIGHRIAQINASRSPADRIILLCDAAQTFGYLPLNVATMGVHVLAAPAHKGSGGPLGIAMLYLHPDLHDRIEPTMQGGSGHDGLADEMPHAMPGRLEPGSMNIAALAGWDAALDRPPTAPDHWKILADNLHDRLLSIHGCRVVGARGELPIASIEFGELLSCAEAAAILDAEFAIEVRSGYHCAARLHDCLGTRDTGTLRISCGHGTTLEELDRLAEALSEIVDS</sequence>
<dbReference type="InterPro" id="IPR015421">
    <property type="entry name" value="PyrdxlP-dep_Trfase_major"/>
</dbReference>
<dbReference type="SUPFAM" id="SSF53383">
    <property type="entry name" value="PLP-dependent transferases"/>
    <property type="match status" value="1"/>
</dbReference>
<evidence type="ECO:0000256" key="1">
    <source>
        <dbReference type="ARBA" id="ARBA00022898"/>
    </source>
</evidence>
<dbReference type="AlphaFoldDB" id="A0A5C6BW30"/>
<dbReference type="InterPro" id="IPR015424">
    <property type="entry name" value="PyrdxlP-dep_Trfase"/>
</dbReference>